<gene>
    <name evidence="1" type="ORF">A2438_00395</name>
</gene>
<accession>A0A1F4U706</accession>
<protein>
    <submittedName>
        <fullName evidence="1">Uncharacterized protein</fullName>
    </submittedName>
</protein>
<dbReference type="Proteomes" id="UP000179242">
    <property type="component" value="Unassembled WGS sequence"/>
</dbReference>
<organism evidence="1 2">
    <name type="scientific">candidate division WOR-1 bacterium RIFOXYC2_FULL_46_14</name>
    <dbReference type="NCBI Taxonomy" id="1802587"/>
    <lineage>
        <taxon>Bacteria</taxon>
        <taxon>Bacillati</taxon>
        <taxon>Saganbacteria</taxon>
    </lineage>
</organism>
<evidence type="ECO:0000313" key="1">
    <source>
        <dbReference type="EMBL" id="OGC40746.1"/>
    </source>
</evidence>
<name>A0A1F4U706_UNCSA</name>
<dbReference type="EMBL" id="MEUJ01000002">
    <property type="protein sequence ID" value="OGC40746.1"/>
    <property type="molecule type" value="Genomic_DNA"/>
</dbReference>
<comment type="caution">
    <text evidence="1">The sequence shown here is derived from an EMBL/GenBank/DDBJ whole genome shotgun (WGS) entry which is preliminary data.</text>
</comment>
<sequence>MTIHPRFLKGFQEFKKVSGFGEALPYVKARLGENNFKACERQLSLGRVIPFEFRGQGEAFLFLSCLVLDDGQINPSILNAAIRACDFLNDPSSSQRPDWYSGQRTAIFKLDAPFSAPGHSFDGLAAKGVCDRAIDSTITMPASGMPYNGIGIPSTNRAIEDGRIVWKKTAPSRQGFLSIDNAIVEWYSFLLNRAIGSFPLSIGFIVVPVLGSGGLAQGASLYLLDHIGARRRLSWVEHKDQREILAKWATKQWLYSLIEGRIGYIFADALKTIYALGFHHGMPIADQASVAVNPISGEAYPNTFILHDLETLDYIQDLPSDLQIEILLFDFMTALEGLFNVNPVIAAMFYDGFCGRERVEACLKQMGFLGTADTLARTPQFFENLFDRFKYNLTGRDEYLNVVLLPVLEAVQEARLIFALDGLNLEPTRNRIGRHIISTDMDVRAYSLNELCPQI</sequence>
<dbReference type="AlphaFoldDB" id="A0A1F4U706"/>
<proteinExistence type="predicted"/>
<evidence type="ECO:0000313" key="2">
    <source>
        <dbReference type="Proteomes" id="UP000179242"/>
    </source>
</evidence>
<reference evidence="1 2" key="1">
    <citation type="journal article" date="2016" name="Nat. Commun.">
        <title>Thousands of microbial genomes shed light on interconnected biogeochemical processes in an aquifer system.</title>
        <authorList>
            <person name="Anantharaman K."/>
            <person name="Brown C.T."/>
            <person name="Hug L.A."/>
            <person name="Sharon I."/>
            <person name="Castelle C.J."/>
            <person name="Probst A.J."/>
            <person name="Thomas B.C."/>
            <person name="Singh A."/>
            <person name="Wilkins M.J."/>
            <person name="Karaoz U."/>
            <person name="Brodie E.L."/>
            <person name="Williams K.H."/>
            <person name="Hubbard S.S."/>
            <person name="Banfield J.F."/>
        </authorList>
    </citation>
    <scope>NUCLEOTIDE SEQUENCE [LARGE SCALE GENOMIC DNA]</scope>
</reference>